<evidence type="ECO:0000313" key="2">
    <source>
        <dbReference type="EMBL" id="ADP33741.1"/>
    </source>
</evidence>
<protein>
    <recommendedName>
        <fullName evidence="4">Thiocillin family RiPP</fullName>
    </recommendedName>
</protein>
<proteinExistence type="predicted"/>
<feature type="region of interest" description="Disordered" evidence="1">
    <location>
        <begin position="33"/>
        <end position="55"/>
    </location>
</feature>
<reference evidence="2 3" key="1">
    <citation type="journal article" date="2011" name="Front. Microbiol.">
        <title>Genomic signatures of strain selection and enhancement in Bacillus atrophaeus var. globigii, a historical biowarfare simulant.</title>
        <authorList>
            <person name="Gibbons H.S."/>
            <person name="Broomall S.M."/>
            <person name="McNew L.A."/>
            <person name="Daligault H."/>
            <person name="Chapman C."/>
            <person name="Bruce D."/>
            <person name="Karavis M."/>
            <person name="Krepps M."/>
            <person name="McGregor P.A."/>
            <person name="Hong C."/>
            <person name="Park K.H."/>
            <person name="Akmal A."/>
            <person name="Feldman A."/>
            <person name="Lin J.S."/>
            <person name="Chang W.E."/>
            <person name="Higgs B.W."/>
            <person name="Demirev P."/>
            <person name="Lindquist J."/>
            <person name="Liem A."/>
            <person name="Fochler E."/>
            <person name="Read T.D."/>
            <person name="Tapia R."/>
            <person name="Johnson S."/>
            <person name="Bishop-Lilly K.A."/>
            <person name="Detter C."/>
            <person name="Han C."/>
            <person name="Sozhamannan S."/>
            <person name="Rosenzweig C.N."/>
            <person name="Skowronski E.W."/>
        </authorList>
    </citation>
    <scope>NUCLEOTIDE SEQUENCE [LARGE SCALE GENOMIC DNA]</scope>
    <source>
        <strain evidence="2 3">1942</strain>
    </source>
</reference>
<evidence type="ECO:0000256" key="1">
    <source>
        <dbReference type="SAM" id="MobiDB-lite"/>
    </source>
</evidence>
<feature type="compositionally biased region" description="Polar residues" evidence="1">
    <location>
        <begin position="40"/>
        <end position="55"/>
    </location>
</feature>
<evidence type="ECO:0008006" key="4">
    <source>
        <dbReference type="Google" id="ProtNLM"/>
    </source>
</evidence>
<dbReference type="EMBL" id="CP002207">
    <property type="protein sequence ID" value="ADP33741.1"/>
    <property type="molecule type" value="Genomic_DNA"/>
</dbReference>
<accession>A0ABM5M0U0</accession>
<dbReference type="Proteomes" id="UP000006867">
    <property type="component" value="Chromosome"/>
</dbReference>
<sequence length="55" mass="5658">MEKDKMHELELFAEELPEQVDLATIAASFSSTSSVSTASCPGTTAASAGTVSCYG</sequence>
<dbReference type="InterPro" id="IPR049803">
    <property type="entry name" value="RiPP_thiocil-like"/>
</dbReference>
<evidence type="ECO:0000313" key="3">
    <source>
        <dbReference type="Proteomes" id="UP000006867"/>
    </source>
</evidence>
<keyword evidence="3" id="KW-1185">Reference proteome</keyword>
<dbReference type="RefSeq" id="WP_003327063.1">
    <property type="nucleotide sequence ID" value="NC_014639.1"/>
</dbReference>
<dbReference type="NCBIfam" id="NF033482">
    <property type="entry name" value="RiPP_thiocil"/>
    <property type="match status" value="1"/>
</dbReference>
<dbReference type="GeneID" id="92914166"/>
<name>A0ABM5M0U0_BACA1</name>
<gene>
    <name evidence="2" type="ordered locus">BATR1942_14095</name>
</gene>
<organism evidence="2 3">
    <name type="scientific">Bacillus atrophaeus (strain 1942)</name>
    <dbReference type="NCBI Taxonomy" id="720555"/>
    <lineage>
        <taxon>Bacteria</taxon>
        <taxon>Bacillati</taxon>
        <taxon>Bacillota</taxon>
        <taxon>Bacilli</taxon>
        <taxon>Bacillales</taxon>
        <taxon>Bacillaceae</taxon>
        <taxon>Bacillus</taxon>
    </lineage>
</organism>